<organism evidence="1 2">
    <name type="scientific">Paraburkholderia nemoris</name>
    <dbReference type="NCBI Taxonomy" id="2793076"/>
    <lineage>
        <taxon>Bacteria</taxon>
        <taxon>Pseudomonadati</taxon>
        <taxon>Pseudomonadota</taxon>
        <taxon>Betaproteobacteria</taxon>
        <taxon>Burkholderiales</taxon>
        <taxon>Burkholderiaceae</taxon>
        <taxon>Paraburkholderia</taxon>
    </lineage>
</organism>
<dbReference type="Proteomes" id="UP000673821">
    <property type="component" value="Unassembled WGS sequence"/>
</dbReference>
<keyword evidence="2" id="KW-1185">Reference proteome</keyword>
<reference evidence="1 2" key="1">
    <citation type="submission" date="2021-02" db="EMBL/GenBank/DDBJ databases">
        <authorList>
            <person name="Vanwijnsberghe S."/>
        </authorList>
    </citation>
    <scope>NUCLEOTIDE SEQUENCE [LARGE SCALE GENOMIC DNA]</scope>
    <source>
        <strain evidence="1 2">R-69776</strain>
    </source>
</reference>
<accession>A0ABM8SXW9</accession>
<comment type="caution">
    <text evidence="1">The sequence shown here is derived from an EMBL/GenBank/DDBJ whole genome shotgun (WGS) entry which is preliminary data.</text>
</comment>
<sequence length="137" mass="15386">MSPVDPFDGVAVPKELVAEFFAVFARCEQAMKEADYKRDDNGIAAPAWRRLADDAAAWLGLGLPLTARQRGRSRCLQANSQRSTFSPMVGRIRHYVAPTPSFKQLTRRRECDATFFMMVSTAPKQKQAETSAWCSLR</sequence>
<evidence type="ECO:0000313" key="1">
    <source>
        <dbReference type="EMBL" id="CAE6839011.1"/>
    </source>
</evidence>
<evidence type="ECO:0000313" key="2">
    <source>
        <dbReference type="Proteomes" id="UP000673821"/>
    </source>
</evidence>
<dbReference type="EMBL" id="CAJNBH010000029">
    <property type="protein sequence ID" value="CAE6839011.1"/>
    <property type="molecule type" value="Genomic_DNA"/>
</dbReference>
<gene>
    <name evidence="1" type="ORF">R69776_06948</name>
</gene>
<proteinExistence type="predicted"/>
<protein>
    <submittedName>
        <fullName evidence="1">Uncharacterized protein</fullName>
    </submittedName>
</protein>
<dbReference type="RefSeq" id="WP_211632158.1">
    <property type="nucleotide sequence ID" value="NZ_CAJNBH010000029.1"/>
</dbReference>
<name>A0ABM8SXW9_9BURK</name>